<dbReference type="EMBL" id="CP043404">
    <property type="protein sequence ID" value="QEK62007.1"/>
    <property type="molecule type" value="Genomic_DNA"/>
</dbReference>
<organism evidence="2 3">
    <name type="scientific">Bacillus safensis</name>
    <dbReference type="NCBI Taxonomy" id="561879"/>
    <lineage>
        <taxon>Bacteria</taxon>
        <taxon>Bacillati</taxon>
        <taxon>Bacillota</taxon>
        <taxon>Bacilli</taxon>
        <taxon>Bacillales</taxon>
        <taxon>Bacillaceae</taxon>
        <taxon>Bacillus</taxon>
    </lineage>
</organism>
<protein>
    <submittedName>
        <fullName evidence="2">Uncharacterized protein</fullName>
    </submittedName>
</protein>
<evidence type="ECO:0000256" key="1">
    <source>
        <dbReference type="SAM" id="Phobius"/>
    </source>
</evidence>
<gene>
    <name evidence="2" type="ORF">FX981_00171</name>
</gene>
<feature type="transmembrane region" description="Helical" evidence="1">
    <location>
        <begin position="152"/>
        <end position="171"/>
    </location>
</feature>
<keyword evidence="3" id="KW-1185">Reference proteome</keyword>
<dbReference type="AlphaFoldDB" id="A0A5C0WE11"/>
<proteinExistence type="predicted"/>
<dbReference type="GeneID" id="61766978"/>
<keyword evidence="1" id="KW-0472">Membrane</keyword>
<evidence type="ECO:0000313" key="2">
    <source>
        <dbReference type="EMBL" id="QEK62007.1"/>
    </source>
</evidence>
<sequence>MKILKKILFYLFWMIKKIMVFLIVPSKNYSMRNFQLIILVILVREFAVFLKTPNVEFLSFLLRNIIIFSMINWFATLVLYLISRKDPIFMKSKEISPFTHENSNVNNIIFQIENLKKSLKKWAGDDEEKALKNLKLLRILDKVNADKKRYNFFINSTITFTLGLTATIIFNKDVMKVLNSKIGSTSIDENLIYYTNGFTLSLIGIMLASKFLILGHNINRINELYEEVLNNLILEIEEKKVDTENTSISNN</sequence>
<keyword evidence="1" id="KW-0812">Transmembrane</keyword>
<accession>A0A5C0WE11</accession>
<feature type="transmembrane region" description="Helical" evidence="1">
    <location>
        <begin position="60"/>
        <end position="82"/>
    </location>
</feature>
<name>A0A5C0WE11_BACIA</name>
<keyword evidence="1" id="KW-1133">Transmembrane helix</keyword>
<feature type="transmembrane region" description="Helical" evidence="1">
    <location>
        <begin position="6"/>
        <end position="24"/>
    </location>
</feature>
<reference evidence="2 3" key="1">
    <citation type="journal article" date="2018" name="Plant Biotechnol. Rep.">
        <title>Diversity and antifungal activity of endophytic bacteria associated with Panax ginseng seedlings.</title>
        <authorList>
            <person name="Park J.M."/>
            <person name="Hong C.E."/>
            <person name="Jo S.H."/>
        </authorList>
    </citation>
    <scope>NUCLEOTIDE SEQUENCE [LARGE SCALE GENOMIC DNA]</scope>
    <source>
        <strain evidence="2 3">PgKB20</strain>
    </source>
</reference>
<dbReference type="Proteomes" id="UP000325032">
    <property type="component" value="Chromosome"/>
</dbReference>
<feature type="transmembrane region" description="Helical" evidence="1">
    <location>
        <begin position="191"/>
        <end position="213"/>
    </location>
</feature>
<evidence type="ECO:0000313" key="3">
    <source>
        <dbReference type="Proteomes" id="UP000325032"/>
    </source>
</evidence>
<dbReference type="RefSeq" id="WP_098676844.1">
    <property type="nucleotide sequence ID" value="NZ_CP043404.1"/>
</dbReference>